<organism evidence="9 10">
    <name type="scientific">Phycomyces blakesleeanus (strain ATCC 8743b / DSM 1359 / FGSC 10004 / NBRC 33097 / NRRL 1555)</name>
    <dbReference type="NCBI Taxonomy" id="763407"/>
    <lineage>
        <taxon>Eukaryota</taxon>
        <taxon>Fungi</taxon>
        <taxon>Fungi incertae sedis</taxon>
        <taxon>Mucoromycota</taxon>
        <taxon>Mucoromycotina</taxon>
        <taxon>Mucoromycetes</taxon>
        <taxon>Mucorales</taxon>
        <taxon>Phycomycetaceae</taxon>
        <taxon>Phycomyces</taxon>
    </lineage>
</organism>
<dbReference type="STRING" id="763407.A0A163DB47"/>
<evidence type="ECO:0000313" key="10">
    <source>
        <dbReference type="Proteomes" id="UP000077315"/>
    </source>
</evidence>
<evidence type="ECO:0000256" key="4">
    <source>
        <dbReference type="ARBA" id="ARBA00023163"/>
    </source>
</evidence>
<feature type="compositionally biased region" description="Polar residues" evidence="7">
    <location>
        <begin position="59"/>
        <end position="75"/>
    </location>
</feature>
<dbReference type="SUPFAM" id="SSF47459">
    <property type="entry name" value="HLH, helix-loop-helix DNA-binding domain"/>
    <property type="match status" value="1"/>
</dbReference>
<evidence type="ECO:0000256" key="2">
    <source>
        <dbReference type="ARBA" id="ARBA00023015"/>
    </source>
</evidence>
<evidence type="ECO:0000256" key="7">
    <source>
        <dbReference type="SAM" id="MobiDB-lite"/>
    </source>
</evidence>
<evidence type="ECO:0000313" key="9">
    <source>
        <dbReference type="EMBL" id="OAD70100.1"/>
    </source>
</evidence>
<dbReference type="InterPro" id="IPR011598">
    <property type="entry name" value="bHLH_dom"/>
</dbReference>
<keyword evidence="5" id="KW-0539">Nucleus</keyword>
<gene>
    <name evidence="9" type="ORF">PHYBLDRAFT_148660</name>
</gene>
<dbReference type="PANTHER" id="PTHR15741">
    <property type="entry name" value="BASIC HELIX-LOOP-HELIX ZIP TRANSCRIPTION FACTOR"/>
    <property type="match status" value="1"/>
</dbReference>
<dbReference type="AlphaFoldDB" id="A0A163DB47"/>
<dbReference type="GeneID" id="28993037"/>
<dbReference type="VEuPathDB" id="FungiDB:PHYBLDRAFT_148660"/>
<dbReference type="InterPro" id="IPR036638">
    <property type="entry name" value="HLH_DNA-bd_sf"/>
</dbReference>
<dbReference type="InParanoid" id="A0A163DB47"/>
<dbReference type="OrthoDB" id="5778525at2759"/>
<dbReference type="InterPro" id="IPR052207">
    <property type="entry name" value="Max-like/E-box_TFs"/>
</dbReference>
<evidence type="ECO:0000256" key="1">
    <source>
        <dbReference type="ARBA" id="ARBA00004123"/>
    </source>
</evidence>
<dbReference type="PROSITE" id="PS50888">
    <property type="entry name" value="BHLH"/>
    <property type="match status" value="1"/>
</dbReference>
<keyword evidence="2" id="KW-0805">Transcription regulation</keyword>
<dbReference type="EMBL" id="KV440989">
    <property type="protein sequence ID" value="OAD70100.1"/>
    <property type="molecule type" value="Genomic_DNA"/>
</dbReference>
<feature type="domain" description="BHLH" evidence="8">
    <location>
        <begin position="278"/>
        <end position="329"/>
    </location>
</feature>
<dbReference type="GO" id="GO:0000981">
    <property type="term" value="F:DNA-binding transcription factor activity, RNA polymerase II-specific"/>
    <property type="evidence" value="ECO:0007669"/>
    <property type="project" value="TreeGrafter"/>
</dbReference>
<keyword evidence="3 9" id="KW-0238">DNA-binding</keyword>
<dbReference type="Pfam" id="PF00010">
    <property type="entry name" value="HLH"/>
    <property type="match status" value="1"/>
</dbReference>
<evidence type="ECO:0000256" key="6">
    <source>
        <dbReference type="SAM" id="Coils"/>
    </source>
</evidence>
<dbReference type="GO" id="GO:0046983">
    <property type="term" value="F:protein dimerization activity"/>
    <property type="evidence" value="ECO:0007669"/>
    <property type="project" value="InterPro"/>
</dbReference>
<protein>
    <submittedName>
        <fullName evidence="9">Helix-loop-helix DNA-binding domain-containing transcription factor</fullName>
    </submittedName>
</protein>
<comment type="subcellular location">
    <subcellularLocation>
        <location evidence="1">Nucleus</location>
    </subcellularLocation>
</comment>
<dbReference type="CDD" id="cd11405">
    <property type="entry name" value="bHLHzip_MLXIP_like"/>
    <property type="match status" value="1"/>
</dbReference>
<dbReference type="PANTHER" id="PTHR15741:SF27">
    <property type="entry name" value="TRANSCRIPTION FACTOR AP-4"/>
    <property type="match status" value="1"/>
</dbReference>
<accession>A0A163DB47</accession>
<keyword evidence="10" id="KW-1185">Reference proteome</keyword>
<dbReference type="GO" id="GO:0005634">
    <property type="term" value="C:nucleus"/>
    <property type="evidence" value="ECO:0007669"/>
    <property type="project" value="UniProtKB-SubCell"/>
</dbReference>
<feature type="region of interest" description="Disordered" evidence="7">
    <location>
        <begin position="59"/>
        <end position="79"/>
    </location>
</feature>
<dbReference type="GO" id="GO:0000978">
    <property type="term" value="F:RNA polymerase II cis-regulatory region sequence-specific DNA binding"/>
    <property type="evidence" value="ECO:0007669"/>
    <property type="project" value="TreeGrafter"/>
</dbReference>
<dbReference type="SMART" id="SM00353">
    <property type="entry name" value="HLH"/>
    <property type="match status" value="1"/>
</dbReference>
<keyword evidence="6" id="KW-0175">Coiled coil</keyword>
<keyword evidence="4" id="KW-0804">Transcription</keyword>
<sequence>MTDKFSLSVEYMPDYSISSYANKAGIEEQGILYTDNSFDCLKTSTPTACPVVSSQYQRTTMSNSRSSPHSLTYPSDGSPETPLSFLTSCCTSPTPAPLTMVLSNSTSTSTATATATTVASGPGQGQGPAAITSASISASNSTSTSIFSNSSSSSTSSSSSSSSSSSLPLCFSSQLLPCSPTSNASPSPHAHAHRPSFSLVETSLSLPNSFFPEFFQYSKETYEQSTGFSRKKRRCIPSNSPSQLVLEMTNNEWDFQENKSTGHNTETPSTCAISNAELRRQIHIQSEQKRRAQIKDGFEDLRNELPACVNKKMSKVALLHRTVQHIQHLKSMQMAILAELESLMAENEQLRKFRESMLQKQALEKMYQINTL</sequence>
<feature type="coiled-coil region" evidence="6">
    <location>
        <begin position="275"/>
        <end position="304"/>
    </location>
</feature>
<evidence type="ECO:0000259" key="8">
    <source>
        <dbReference type="PROSITE" id="PS50888"/>
    </source>
</evidence>
<name>A0A163DB47_PHYB8</name>
<dbReference type="Gene3D" id="4.10.280.10">
    <property type="entry name" value="Helix-loop-helix DNA-binding domain"/>
    <property type="match status" value="1"/>
</dbReference>
<dbReference type="RefSeq" id="XP_018288140.1">
    <property type="nucleotide sequence ID" value="XM_018432131.1"/>
</dbReference>
<dbReference type="Proteomes" id="UP000077315">
    <property type="component" value="Unassembled WGS sequence"/>
</dbReference>
<reference evidence="10" key="1">
    <citation type="submission" date="2015-06" db="EMBL/GenBank/DDBJ databases">
        <title>Expansion of signal transduction pathways in fungi by whole-genome duplication.</title>
        <authorList>
            <consortium name="DOE Joint Genome Institute"/>
            <person name="Corrochano L.M."/>
            <person name="Kuo A."/>
            <person name="Marcet-Houben M."/>
            <person name="Polaino S."/>
            <person name="Salamov A."/>
            <person name="Villalobos J.M."/>
            <person name="Alvarez M.I."/>
            <person name="Avalos J."/>
            <person name="Benito E.P."/>
            <person name="Benoit I."/>
            <person name="Burger G."/>
            <person name="Camino L.P."/>
            <person name="Canovas D."/>
            <person name="Cerda-Olmedo E."/>
            <person name="Cheng J.-F."/>
            <person name="Dominguez A."/>
            <person name="Elias M."/>
            <person name="Eslava A.P."/>
            <person name="Glaser F."/>
            <person name="Grimwood J."/>
            <person name="Gutierrez G."/>
            <person name="Heitman J."/>
            <person name="Henrissat B."/>
            <person name="Iturriaga E.A."/>
            <person name="Lang B.F."/>
            <person name="Lavin J.L."/>
            <person name="Lee S."/>
            <person name="Li W."/>
            <person name="Lindquist E."/>
            <person name="Lopez-Garcia S."/>
            <person name="Luque E.M."/>
            <person name="Marcos A.T."/>
            <person name="Martin J."/>
            <person name="McCluskey K."/>
            <person name="Medina H.R."/>
            <person name="Miralles-Duran A."/>
            <person name="Miyazaki A."/>
            <person name="Munoz-Torres E."/>
            <person name="Oguiza J.A."/>
            <person name="Ohm R."/>
            <person name="Olmedo M."/>
            <person name="Orejas M."/>
            <person name="Ortiz-Castellanos L."/>
            <person name="Pisabarro A.G."/>
            <person name="Rodriguez-Romero J."/>
            <person name="Ruiz-Herrera J."/>
            <person name="Ruiz-Vazquez R."/>
            <person name="Sanz C."/>
            <person name="Schackwitz W."/>
            <person name="Schmutz J."/>
            <person name="Shahriari M."/>
            <person name="Shelest E."/>
            <person name="Silva-Franco F."/>
            <person name="Soanes D."/>
            <person name="Syed K."/>
            <person name="Tagua V.G."/>
            <person name="Talbot N.J."/>
            <person name="Thon M."/>
            <person name="De vries R.P."/>
            <person name="Wiebenga A."/>
            <person name="Yadav J.S."/>
            <person name="Braun E.L."/>
            <person name="Baker S."/>
            <person name="Garre V."/>
            <person name="Horwitz B."/>
            <person name="Torres-Martinez S."/>
            <person name="Idnurm A."/>
            <person name="Herrera-Estrella A."/>
            <person name="Gabaldon T."/>
            <person name="Grigoriev I.V."/>
        </authorList>
    </citation>
    <scope>NUCLEOTIDE SEQUENCE [LARGE SCALE GENOMIC DNA]</scope>
    <source>
        <strain evidence="10">NRRL 1555(-)</strain>
    </source>
</reference>
<evidence type="ECO:0000256" key="3">
    <source>
        <dbReference type="ARBA" id="ARBA00023125"/>
    </source>
</evidence>
<evidence type="ECO:0000256" key="5">
    <source>
        <dbReference type="ARBA" id="ARBA00023242"/>
    </source>
</evidence>
<feature type="region of interest" description="Disordered" evidence="7">
    <location>
        <begin position="113"/>
        <end position="132"/>
    </location>
</feature>
<proteinExistence type="predicted"/>